<dbReference type="PANTHER" id="PTHR12979:SF5">
    <property type="entry name" value="CCR4-NOT TRANSCRIPTION COMPLEX SUBUNIT 10"/>
    <property type="match status" value="1"/>
</dbReference>
<keyword evidence="2" id="KW-0810">Translation regulation</keyword>
<dbReference type="Proteomes" id="UP000274756">
    <property type="component" value="Unassembled WGS sequence"/>
</dbReference>
<comment type="function">
    <text evidence="2">Component of the CCR4-NOT complex which is one of the major cellular mRNA deadenylases and is linked to various cellular processes including bulk mRNA degradation, miRNA-mediated repression, translational repression during translational initiation and general transcription regulation.</text>
</comment>
<dbReference type="GO" id="GO:0005634">
    <property type="term" value="C:nucleus"/>
    <property type="evidence" value="ECO:0007669"/>
    <property type="project" value="UniProtKB-SubCell"/>
</dbReference>
<keyword evidence="2" id="KW-0805">Transcription regulation</keyword>
<evidence type="ECO:0000313" key="3">
    <source>
        <dbReference type="EMBL" id="VDN54697.1"/>
    </source>
</evidence>
<evidence type="ECO:0000313" key="4">
    <source>
        <dbReference type="Proteomes" id="UP000038040"/>
    </source>
</evidence>
<name>A0A158Q2K5_DRAME</name>
<dbReference type="GO" id="GO:0017148">
    <property type="term" value="P:negative regulation of translation"/>
    <property type="evidence" value="ECO:0007669"/>
    <property type="project" value="TreeGrafter"/>
</dbReference>
<dbReference type="WBParaSite" id="DME_0000031001-mRNA-1">
    <property type="protein sequence ID" value="DME_0000031001-mRNA-1"/>
    <property type="gene ID" value="DME_0000031001"/>
</dbReference>
<keyword evidence="2" id="KW-0539">Nucleus</keyword>
<comment type="subcellular location">
    <subcellularLocation>
        <location evidence="2">Cytoplasm</location>
    </subcellularLocation>
    <subcellularLocation>
        <location evidence="2">Nucleus</location>
    </subcellularLocation>
</comment>
<dbReference type="GO" id="GO:0030014">
    <property type="term" value="C:CCR4-NOT complex"/>
    <property type="evidence" value="ECO:0007669"/>
    <property type="project" value="UniProtKB-UniRule"/>
</dbReference>
<dbReference type="OrthoDB" id="25157at2759"/>
<evidence type="ECO:0000256" key="2">
    <source>
        <dbReference type="RuleBase" id="RU367083"/>
    </source>
</evidence>
<dbReference type="GO" id="GO:0005737">
    <property type="term" value="C:cytoplasm"/>
    <property type="evidence" value="ECO:0007669"/>
    <property type="project" value="UniProtKB-SubCell"/>
</dbReference>
<dbReference type="SUPFAM" id="SSF48452">
    <property type="entry name" value="TPR-like"/>
    <property type="match status" value="2"/>
</dbReference>
<organism evidence="4 6">
    <name type="scientific">Dracunculus medinensis</name>
    <name type="common">Guinea worm</name>
    <dbReference type="NCBI Taxonomy" id="318479"/>
    <lineage>
        <taxon>Eukaryota</taxon>
        <taxon>Metazoa</taxon>
        <taxon>Ecdysozoa</taxon>
        <taxon>Nematoda</taxon>
        <taxon>Chromadorea</taxon>
        <taxon>Rhabditida</taxon>
        <taxon>Spirurina</taxon>
        <taxon>Dracunculoidea</taxon>
        <taxon>Dracunculidae</taxon>
        <taxon>Dracunculus</taxon>
    </lineage>
</organism>
<dbReference type="InterPro" id="IPR039740">
    <property type="entry name" value="CNOT10"/>
</dbReference>
<reference evidence="6" key="1">
    <citation type="submission" date="2016-04" db="UniProtKB">
        <authorList>
            <consortium name="WormBaseParasite"/>
        </authorList>
    </citation>
    <scope>IDENTIFICATION</scope>
</reference>
<dbReference type="STRING" id="318479.A0A158Q2K5"/>
<dbReference type="GO" id="GO:0006402">
    <property type="term" value="P:mRNA catabolic process"/>
    <property type="evidence" value="ECO:0007669"/>
    <property type="project" value="TreeGrafter"/>
</dbReference>
<dbReference type="PANTHER" id="PTHR12979">
    <property type="entry name" value="CCR4-NOT TRANSCRIPTION COMPLEX SUBUNIT 10"/>
    <property type="match status" value="1"/>
</dbReference>
<sequence length="507" mass="57605">MISAARSKFSITKLGQLDQPDSSGPSFKEVVKRTRELGSAYKRNDFQKCLYLLKYAKKHSIDENERLKILANTSLCEAKYKGRIYHIEYRNAILVLFPELKSVQDYSLRNATEAVAAFNLALNAFVRGRRKTAIELVRSIMAMENLPDDVFLATSLFAIEMSLTLCQPKLALKQAHRLRENPIWKCSCASQRDYLDILEYRIRCRLAQTVPSLDLARKPQTIHYCLIQSELDMKNGNASKALQRLFKSEESTIPRHCLIYHAALTQLHSGQAGSAFKLFLAVLPFYPRQPRIWLRLAECCIHALQKKRSEKENSIKRIGIGHFVLVSENGLNEHQAELQKNAEISWDFAAQCVRNALVLTEGQNDYMYLLPWLYAASAFINLNLERYGFALRSALHLARLPQVSPLHKFMAVLFKAEALAHLDRLSEALDCLNLAVPLQSIPRTVSALLYNRACLQALAGDLKFSHTLFEQKTDHLLPEAYSLIAYVNLSLGHYSEAKDVAEKMSLS</sequence>
<comment type="similarity">
    <text evidence="1 2">Belongs to the CNOT10 family.</text>
</comment>
<dbReference type="Proteomes" id="UP000038040">
    <property type="component" value="Unplaced"/>
</dbReference>
<accession>A0A158Q2K5</accession>
<proteinExistence type="inferred from homology"/>
<keyword evidence="2" id="KW-0804">Transcription</keyword>
<dbReference type="Gene3D" id="1.25.40.10">
    <property type="entry name" value="Tetratricopeptide repeat domain"/>
    <property type="match status" value="1"/>
</dbReference>
<evidence type="ECO:0000313" key="6">
    <source>
        <dbReference type="WBParaSite" id="DME_0000031001-mRNA-1"/>
    </source>
</evidence>
<gene>
    <name evidence="3" type="ORF">DME_LOCUS4670</name>
</gene>
<dbReference type="EMBL" id="UYYG01001150">
    <property type="protein sequence ID" value="VDN54697.1"/>
    <property type="molecule type" value="Genomic_DNA"/>
</dbReference>
<dbReference type="InterPro" id="IPR011990">
    <property type="entry name" value="TPR-like_helical_dom_sf"/>
</dbReference>
<protein>
    <recommendedName>
        <fullName evidence="2">CCR4-NOT transcription complex subunit 10</fullName>
    </recommendedName>
</protein>
<evidence type="ECO:0000256" key="1">
    <source>
        <dbReference type="ARBA" id="ARBA00010080"/>
    </source>
</evidence>
<keyword evidence="2" id="KW-0943">RNA-mediated gene silencing</keyword>
<reference evidence="3 5" key="2">
    <citation type="submission" date="2018-11" db="EMBL/GenBank/DDBJ databases">
        <authorList>
            <consortium name="Pathogen Informatics"/>
        </authorList>
    </citation>
    <scope>NUCLEOTIDE SEQUENCE [LARGE SCALE GENOMIC DNA]</scope>
</reference>
<keyword evidence="5" id="KW-1185">Reference proteome</keyword>
<evidence type="ECO:0000313" key="5">
    <source>
        <dbReference type="Proteomes" id="UP000274756"/>
    </source>
</evidence>
<dbReference type="GO" id="GO:0031047">
    <property type="term" value="P:regulatory ncRNA-mediated gene silencing"/>
    <property type="evidence" value="ECO:0007669"/>
    <property type="project" value="UniProtKB-UniRule"/>
</dbReference>
<keyword evidence="2" id="KW-0963">Cytoplasm</keyword>
<dbReference type="AlphaFoldDB" id="A0A158Q2K5"/>